<evidence type="ECO:0000313" key="2">
    <source>
        <dbReference type="EMBL" id="SMB81750.1"/>
    </source>
</evidence>
<accession>A0A1W1UL15</accession>
<sequence>MDAVQQDMPLDTKARGSEMLAQLGLDRLIGETLTLEMITGQAPVASPSAPAALSTPTPHEPPPPSPVSIEVDSWWEHKHLEDKVVPFDGPKVELHTGEKLASFLLVKDDRRVH</sequence>
<dbReference type="AlphaFoldDB" id="A0A1W1UL15"/>
<reference evidence="2 3" key="1">
    <citation type="submission" date="2017-04" db="EMBL/GenBank/DDBJ databases">
        <authorList>
            <person name="Afonso C.L."/>
            <person name="Miller P.J."/>
            <person name="Scott M.A."/>
            <person name="Spackman E."/>
            <person name="Goraichik I."/>
            <person name="Dimitrov K.M."/>
            <person name="Suarez D.L."/>
            <person name="Swayne D.E."/>
        </authorList>
    </citation>
    <scope>NUCLEOTIDE SEQUENCE [LARGE SCALE GENOMIC DNA]</scope>
    <source>
        <strain evidence="2 3">KR-140</strain>
    </source>
</reference>
<evidence type="ECO:0000313" key="3">
    <source>
        <dbReference type="Proteomes" id="UP000192582"/>
    </source>
</evidence>
<feature type="compositionally biased region" description="Low complexity" evidence="1">
    <location>
        <begin position="45"/>
        <end position="57"/>
    </location>
</feature>
<organism evidence="2 3">
    <name type="scientific">Deinococcus hopiensis KR-140</name>
    <dbReference type="NCBI Taxonomy" id="695939"/>
    <lineage>
        <taxon>Bacteria</taxon>
        <taxon>Thermotogati</taxon>
        <taxon>Deinococcota</taxon>
        <taxon>Deinococci</taxon>
        <taxon>Deinococcales</taxon>
        <taxon>Deinococcaceae</taxon>
        <taxon>Deinococcus</taxon>
    </lineage>
</organism>
<feature type="region of interest" description="Disordered" evidence="1">
    <location>
        <begin position="45"/>
        <end position="67"/>
    </location>
</feature>
<dbReference type="EMBL" id="FWWU01000005">
    <property type="protein sequence ID" value="SMB81750.1"/>
    <property type="molecule type" value="Genomic_DNA"/>
</dbReference>
<proteinExistence type="predicted"/>
<gene>
    <name evidence="2" type="ORF">SAMN00790413_04707</name>
</gene>
<protein>
    <submittedName>
        <fullName evidence="2">Uncharacterized protein</fullName>
    </submittedName>
</protein>
<evidence type="ECO:0000256" key="1">
    <source>
        <dbReference type="SAM" id="MobiDB-lite"/>
    </source>
</evidence>
<keyword evidence="3" id="KW-1185">Reference proteome</keyword>
<dbReference type="RefSeq" id="WP_084046033.1">
    <property type="nucleotide sequence ID" value="NZ_FWWU01000005.1"/>
</dbReference>
<dbReference type="Proteomes" id="UP000192582">
    <property type="component" value="Unassembled WGS sequence"/>
</dbReference>
<name>A0A1W1UL15_9DEIO</name>